<sequence length="232" mass="25409">MASAPRHILVVGLGNYTHPRTRHNVGMMVVDSIAQRFNAPWSKKGAWQAEVATATTTITLKRRIPASRNPPAAVAAADTTLPVPVPRKKEQFELTTLELTLTLLKSLQLMNVSGTSVSRAARDLGIPVTDILVIHDDLERDVGKISFKNEGSANGHNGIKSCMKSLGTQHFKRLRVGIGRPPTASRSSKAVADFVLGRFKQQEIEQLEQLVYEKAGDEIIRVTTSPTVPMKR</sequence>
<dbReference type="EMBL" id="JAAAJA010000079">
    <property type="protein sequence ID" value="KAG0263238.1"/>
    <property type="molecule type" value="Genomic_DNA"/>
</dbReference>
<evidence type="ECO:0000256" key="6">
    <source>
        <dbReference type="RuleBase" id="RU000673"/>
    </source>
</evidence>
<dbReference type="InterPro" id="IPR001328">
    <property type="entry name" value="Pept_tRNA_hydro"/>
</dbReference>
<dbReference type="SUPFAM" id="SSF53178">
    <property type="entry name" value="Peptidyl-tRNA hydrolase-like"/>
    <property type="match status" value="2"/>
</dbReference>
<evidence type="ECO:0000256" key="7">
    <source>
        <dbReference type="RuleBase" id="RU004320"/>
    </source>
</evidence>
<evidence type="ECO:0000313" key="8">
    <source>
        <dbReference type="EMBL" id="KAG0263238.1"/>
    </source>
</evidence>
<evidence type="ECO:0000256" key="2">
    <source>
        <dbReference type="ARBA" id="ARBA00022555"/>
    </source>
</evidence>
<dbReference type="GO" id="GO:0004045">
    <property type="term" value="F:peptidyl-tRNA hydrolase activity"/>
    <property type="evidence" value="ECO:0007669"/>
    <property type="project" value="UniProtKB-EC"/>
</dbReference>
<dbReference type="PROSITE" id="PS01195">
    <property type="entry name" value="PEPT_TRNA_HYDROL_1"/>
    <property type="match status" value="1"/>
</dbReference>
<evidence type="ECO:0000256" key="4">
    <source>
        <dbReference type="ARBA" id="ARBA00022884"/>
    </source>
</evidence>
<dbReference type="InterPro" id="IPR018171">
    <property type="entry name" value="Pept_tRNA_hydro_CS"/>
</dbReference>
<accession>A0A9P6Q9Z0</accession>
<dbReference type="PROSITE" id="PS01196">
    <property type="entry name" value="PEPT_TRNA_HYDROL_2"/>
    <property type="match status" value="1"/>
</dbReference>
<keyword evidence="9" id="KW-1185">Reference proteome</keyword>
<gene>
    <name evidence="8" type="primary">PTRH1</name>
    <name evidence="8" type="ORF">BG011_009073</name>
</gene>
<dbReference type="NCBIfam" id="TIGR00447">
    <property type="entry name" value="pth"/>
    <property type="match status" value="1"/>
</dbReference>
<dbReference type="Pfam" id="PF01195">
    <property type="entry name" value="Pept_tRNA_hydro"/>
    <property type="match status" value="2"/>
</dbReference>
<dbReference type="InterPro" id="IPR036416">
    <property type="entry name" value="Pept_tRNA_hydro_sf"/>
</dbReference>
<comment type="catalytic activity">
    <reaction evidence="6">
        <text>an N-acyl-L-alpha-aminoacyl-tRNA + H2O = an N-acyl-L-amino acid + a tRNA + H(+)</text>
        <dbReference type="Rhea" id="RHEA:54448"/>
        <dbReference type="Rhea" id="RHEA-COMP:10123"/>
        <dbReference type="Rhea" id="RHEA-COMP:13883"/>
        <dbReference type="ChEBI" id="CHEBI:15377"/>
        <dbReference type="ChEBI" id="CHEBI:15378"/>
        <dbReference type="ChEBI" id="CHEBI:59874"/>
        <dbReference type="ChEBI" id="CHEBI:78442"/>
        <dbReference type="ChEBI" id="CHEBI:138191"/>
        <dbReference type="EC" id="3.1.1.29"/>
    </reaction>
</comment>
<evidence type="ECO:0000313" key="9">
    <source>
        <dbReference type="Proteomes" id="UP000726737"/>
    </source>
</evidence>
<dbReference type="EC" id="3.1.1.29" evidence="1 6"/>
<dbReference type="Proteomes" id="UP000726737">
    <property type="component" value="Unassembled WGS sequence"/>
</dbReference>
<keyword evidence="2" id="KW-0820">tRNA-binding</keyword>
<reference evidence="8" key="1">
    <citation type="journal article" date="2020" name="Fungal Divers.">
        <title>Resolving the Mortierellaceae phylogeny through synthesis of multi-gene phylogenetics and phylogenomics.</title>
        <authorList>
            <person name="Vandepol N."/>
            <person name="Liber J."/>
            <person name="Desiro A."/>
            <person name="Na H."/>
            <person name="Kennedy M."/>
            <person name="Barry K."/>
            <person name="Grigoriev I.V."/>
            <person name="Miller A.N."/>
            <person name="O'Donnell K."/>
            <person name="Stajich J.E."/>
            <person name="Bonito G."/>
        </authorList>
    </citation>
    <scope>NUCLEOTIDE SEQUENCE</scope>
    <source>
        <strain evidence="8">KOD948</strain>
    </source>
</reference>
<keyword evidence="3 6" id="KW-0378">Hydrolase</keyword>
<evidence type="ECO:0000256" key="5">
    <source>
        <dbReference type="ARBA" id="ARBA00038063"/>
    </source>
</evidence>
<name>A0A9P6Q9Z0_9FUNG</name>
<dbReference type="PANTHER" id="PTHR17224:SF1">
    <property type="entry name" value="PEPTIDYL-TRNA HYDROLASE"/>
    <property type="match status" value="1"/>
</dbReference>
<dbReference type="GO" id="GO:0000049">
    <property type="term" value="F:tRNA binding"/>
    <property type="evidence" value="ECO:0007669"/>
    <property type="project" value="UniProtKB-KW"/>
</dbReference>
<evidence type="ECO:0000256" key="3">
    <source>
        <dbReference type="ARBA" id="ARBA00022801"/>
    </source>
</evidence>
<evidence type="ECO:0000256" key="1">
    <source>
        <dbReference type="ARBA" id="ARBA00013260"/>
    </source>
</evidence>
<comment type="caution">
    <text evidence="8">The sequence shown here is derived from an EMBL/GenBank/DDBJ whole genome shotgun (WGS) entry which is preliminary data.</text>
</comment>
<dbReference type="Gene3D" id="3.40.50.1470">
    <property type="entry name" value="Peptidyl-tRNA hydrolase"/>
    <property type="match status" value="1"/>
</dbReference>
<dbReference type="OrthoDB" id="1711136at2759"/>
<comment type="similarity">
    <text evidence="5 7">Belongs to the PTH family.</text>
</comment>
<protein>
    <recommendedName>
        <fullName evidence="1 6">Peptidyl-tRNA hydrolase</fullName>
        <ecNumber evidence="1 6">3.1.1.29</ecNumber>
    </recommendedName>
</protein>
<proteinExistence type="inferred from homology"/>
<dbReference type="AlphaFoldDB" id="A0A9P6Q9Z0"/>
<dbReference type="CDD" id="cd00462">
    <property type="entry name" value="PTH"/>
    <property type="match status" value="1"/>
</dbReference>
<keyword evidence="4" id="KW-0694">RNA-binding</keyword>
<organism evidence="8 9">
    <name type="scientific">Mortierella polycephala</name>
    <dbReference type="NCBI Taxonomy" id="41804"/>
    <lineage>
        <taxon>Eukaryota</taxon>
        <taxon>Fungi</taxon>
        <taxon>Fungi incertae sedis</taxon>
        <taxon>Mucoromycota</taxon>
        <taxon>Mortierellomycotina</taxon>
        <taxon>Mortierellomycetes</taxon>
        <taxon>Mortierellales</taxon>
        <taxon>Mortierellaceae</taxon>
        <taxon>Mortierella</taxon>
    </lineage>
</organism>
<dbReference type="PANTHER" id="PTHR17224">
    <property type="entry name" value="PEPTIDYL-TRNA HYDROLASE"/>
    <property type="match status" value="1"/>
</dbReference>